<sequence length="591" mass="66794">MFKDAIRKLKEDGKIVPFNRAIAEGVGYTQAKDGIHERVQIILKRELDYHPVDNPRVPEGLAVLGVRLMSPFETFIYKLSRSESSRMDRRRGVMSIANTDAYMVMSTFRIPGDSRPISRPINLPFIRRGGLMNYYGTTYHVAPVIHQPGICREHGGVFVNFDFKRKASLKFCKQPVRVLVNGKKEELFLPGTKNLFKAKNATHPDTDEKPLMYWLFGRYGFKEAIKRYTGVDVEIYPSFKIPELDLNEKVVISSGESKYNRSIMYAVVVPAEALPNVDKVGWDQNEHLLLAAIAAFFKAAHYYCSKQSIKNGNVTPLPPLFTAINELAMEDDIANLNSAPIWREILGRSIVGLKPSDIELAHSMAKHYTECDRYVNSTFRAELKMTDPDIPDDMDMFDFFWYATKLMVRTRLTKQGDIPSMYGKRLTVTDYLLLGDRGFTPTVAAIRFHLGQTENRSPESCANMIRSALNKEIVTSLVLRNITGNGGVSYFNASTESMVLGVSTHAISQTETESKRNSKGGKTVNLNDRTKHASASHLECGNVYYIPKSSPFKWGVLNPYMKTSRQLVMVRNPKLDELIQATEEDIAKIGR</sequence>
<evidence type="ECO:0000256" key="1">
    <source>
        <dbReference type="SAM" id="MobiDB-lite"/>
    </source>
</evidence>
<accession>A0A635R8A7</accession>
<feature type="region of interest" description="Disordered" evidence="1">
    <location>
        <begin position="509"/>
        <end position="530"/>
    </location>
</feature>
<evidence type="ECO:0000313" key="2">
    <source>
        <dbReference type="EMBL" id="EDH8302989.1"/>
    </source>
</evidence>
<organism evidence="2">
    <name type="scientific">Salmonella enterica subsp. enterica serovar Chester</name>
    <dbReference type="NCBI Taxonomy" id="149386"/>
    <lineage>
        <taxon>Bacteria</taxon>
        <taxon>Pseudomonadati</taxon>
        <taxon>Pseudomonadota</taxon>
        <taxon>Gammaproteobacteria</taxon>
        <taxon>Enterobacterales</taxon>
        <taxon>Enterobacteriaceae</taxon>
        <taxon>Salmonella</taxon>
    </lineage>
</organism>
<gene>
    <name evidence="2" type="ORF">CB695_16080</name>
</gene>
<dbReference type="EMBL" id="AAMIYH010000015">
    <property type="protein sequence ID" value="EDH8302989.1"/>
    <property type="molecule type" value="Genomic_DNA"/>
</dbReference>
<comment type="caution">
    <text evidence="2">The sequence shown here is derived from an EMBL/GenBank/DDBJ whole genome shotgun (WGS) entry which is preliminary data.</text>
</comment>
<name>A0A635R8A7_SALET</name>
<protein>
    <submittedName>
        <fullName evidence="2">Uncharacterized protein</fullName>
    </submittedName>
</protein>
<reference evidence="2" key="1">
    <citation type="submission" date="2018-07" db="EMBL/GenBank/DDBJ databases">
        <authorList>
            <person name="Ashton P.M."/>
            <person name="Dallman T."/>
            <person name="Nair S."/>
            <person name="De Pinna E."/>
            <person name="Peters T."/>
            <person name="Grant K."/>
        </authorList>
    </citation>
    <scope>NUCLEOTIDE SEQUENCE</scope>
    <source>
        <strain evidence="2">368335</strain>
    </source>
</reference>
<dbReference type="AlphaFoldDB" id="A0A635R8A7"/>
<proteinExistence type="predicted"/>